<accession>A0A9N9G9Y0</accession>
<evidence type="ECO:0000313" key="2">
    <source>
        <dbReference type="EMBL" id="CAG8591666.1"/>
    </source>
</evidence>
<dbReference type="OrthoDB" id="5340906at2759"/>
<dbReference type="AlphaFoldDB" id="A0A9N9G9Y0"/>
<gene>
    <name evidence="2" type="ORF">AGERDE_LOCUS8638</name>
</gene>
<keyword evidence="3" id="KW-1185">Reference proteome</keyword>
<reference evidence="2" key="1">
    <citation type="submission" date="2021-06" db="EMBL/GenBank/DDBJ databases">
        <authorList>
            <person name="Kallberg Y."/>
            <person name="Tangrot J."/>
            <person name="Rosling A."/>
        </authorList>
    </citation>
    <scope>NUCLEOTIDE SEQUENCE</scope>
    <source>
        <strain evidence="2">MT106</strain>
    </source>
</reference>
<feature type="region of interest" description="Disordered" evidence="1">
    <location>
        <begin position="81"/>
        <end position="100"/>
    </location>
</feature>
<dbReference type="EMBL" id="CAJVPL010001892">
    <property type="protein sequence ID" value="CAG8591666.1"/>
    <property type="molecule type" value="Genomic_DNA"/>
</dbReference>
<protein>
    <submittedName>
        <fullName evidence="2">6887_t:CDS:1</fullName>
    </submittedName>
</protein>
<proteinExistence type="predicted"/>
<dbReference type="Proteomes" id="UP000789831">
    <property type="component" value="Unassembled WGS sequence"/>
</dbReference>
<evidence type="ECO:0000313" key="3">
    <source>
        <dbReference type="Proteomes" id="UP000789831"/>
    </source>
</evidence>
<comment type="caution">
    <text evidence="2">The sequence shown here is derived from an EMBL/GenBank/DDBJ whole genome shotgun (WGS) entry which is preliminary data.</text>
</comment>
<sequence>MSLNRWNTIDHFTRLVYTKNPTVTAQQVLDQYVRNLVEIATIKNIDPGVLQRTRDLHKNIIKTEYLKIIGDTLLEEIHDDAKQRKGKTSRTRKNFQSATENDIENRKTAGYINSYELNDEINEFWRSPNERQPNRFAKKLRKSDDTIEGMKKEKKWYLTSGKCVEDELYAFGIQCRFEHLAHSFIIDPDDETYIKNNIFTSEELSEICDTEAKNLPEMSIELLKYISSFRMKTTKDLRVALDVRQDWEGENFDRINHFDFDWVKNTIYNLLLEFESDTLQQKHLEAWHNVHIWSFIDKCFNELKGVDIARGESCSLASSKRKNNKRVIQGVIKTTRKAIGRRGDLILRKGSYEYGASEVGKDYEGDNGTKLLKERGLKSSKMLKDMIVDLGKFVEWETNKLRQFELVSFIHAGLYMILLRMDVPAGYICRVTRSDTLQVPTNVNQFEKALKCLVLTWKAKMIICKTIDVVEEMCDDDILEDLQGAGTRKHKDLTILPNCVMTPQKKRMANVMNT</sequence>
<organism evidence="2 3">
    <name type="scientific">Ambispora gerdemannii</name>
    <dbReference type="NCBI Taxonomy" id="144530"/>
    <lineage>
        <taxon>Eukaryota</taxon>
        <taxon>Fungi</taxon>
        <taxon>Fungi incertae sedis</taxon>
        <taxon>Mucoromycota</taxon>
        <taxon>Glomeromycotina</taxon>
        <taxon>Glomeromycetes</taxon>
        <taxon>Archaeosporales</taxon>
        <taxon>Ambisporaceae</taxon>
        <taxon>Ambispora</taxon>
    </lineage>
</organism>
<evidence type="ECO:0000256" key="1">
    <source>
        <dbReference type="SAM" id="MobiDB-lite"/>
    </source>
</evidence>
<feature type="compositionally biased region" description="Basic residues" evidence="1">
    <location>
        <begin position="84"/>
        <end position="93"/>
    </location>
</feature>
<name>A0A9N9G9Y0_9GLOM</name>